<dbReference type="GO" id="GO:0016853">
    <property type="term" value="F:isomerase activity"/>
    <property type="evidence" value="ECO:0007669"/>
    <property type="project" value="UniProtKB-KW"/>
</dbReference>
<gene>
    <name evidence="5" type="ORF">BDW02DRAFT_484251</name>
</gene>
<dbReference type="Pfam" id="PF24137">
    <property type="entry name" value="DA_N"/>
    <property type="match status" value="1"/>
</dbReference>
<dbReference type="InterPro" id="IPR054499">
    <property type="entry name" value="DA_C"/>
</dbReference>
<feature type="domain" description="Diels-Alderase C-terminal" evidence="3">
    <location>
        <begin position="217"/>
        <end position="376"/>
    </location>
</feature>
<dbReference type="Pfam" id="PF22903">
    <property type="entry name" value="DA_C"/>
    <property type="match status" value="1"/>
</dbReference>
<dbReference type="EMBL" id="ML975528">
    <property type="protein sequence ID" value="KAF1828570.1"/>
    <property type="molecule type" value="Genomic_DNA"/>
</dbReference>
<evidence type="ECO:0008006" key="7">
    <source>
        <dbReference type="Google" id="ProtNLM"/>
    </source>
</evidence>
<proteinExistence type="inferred from homology"/>
<dbReference type="Proteomes" id="UP000800040">
    <property type="component" value="Unassembled WGS sequence"/>
</dbReference>
<name>A0A6A5JYJ6_9PLEO</name>
<dbReference type="OrthoDB" id="5344254at2759"/>
<keyword evidence="1" id="KW-0413">Isomerase</keyword>
<accession>A0A6A5JYJ6</accession>
<organism evidence="5 6">
    <name type="scientific">Decorospora gaudefroyi</name>
    <dbReference type="NCBI Taxonomy" id="184978"/>
    <lineage>
        <taxon>Eukaryota</taxon>
        <taxon>Fungi</taxon>
        <taxon>Dikarya</taxon>
        <taxon>Ascomycota</taxon>
        <taxon>Pezizomycotina</taxon>
        <taxon>Dothideomycetes</taxon>
        <taxon>Pleosporomycetidae</taxon>
        <taxon>Pleosporales</taxon>
        <taxon>Pleosporineae</taxon>
        <taxon>Pleosporaceae</taxon>
        <taxon>Decorospora</taxon>
    </lineage>
</organism>
<evidence type="ECO:0000256" key="1">
    <source>
        <dbReference type="ARBA" id="ARBA00023235"/>
    </source>
</evidence>
<comment type="similarity">
    <text evidence="2">Belongs to the Diels-Alderase family.</text>
</comment>
<protein>
    <recommendedName>
        <fullName evidence="7">Concanavalin A-like lectin/glucanase</fullName>
    </recommendedName>
</protein>
<dbReference type="InterPro" id="IPR056402">
    <property type="entry name" value="DA_N"/>
</dbReference>
<evidence type="ECO:0000313" key="6">
    <source>
        <dbReference type="Proteomes" id="UP000800040"/>
    </source>
</evidence>
<feature type="non-terminal residue" evidence="5">
    <location>
        <position position="1"/>
    </location>
</feature>
<evidence type="ECO:0000259" key="3">
    <source>
        <dbReference type="Pfam" id="PF22903"/>
    </source>
</evidence>
<reference evidence="5" key="1">
    <citation type="submission" date="2020-01" db="EMBL/GenBank/DDBJ databases">
        <authorList>
            <consortium name="DOE Joint Genome Institute"/>
            <person name="Haridas S."/>
            <person name="Albert R."/>
            <person name="Binder M."/>
            <person name="Bloem J."/>
            <person name="Labutti K."/>
            <person name="Salamov A."/>
            <person name="Andreopoulos B."/>
            <person name="Baker S.E."/>
            <person name="Barry K."/>
            <person name="Bills G."/>
            <person name="Bluhm B.H."/>
            <person name="Cannon C."/>
            <person name="Castanera R."/>
            <person name="Culley D.E."/>
            <person name="Daum C."/>
            <person name="Ezra D."/>
            <person name="Gonzalez J.B."/>
            <person name="Henrissat B."/>
            <person name="Kuo A."/>
            <person name="Liang C."/>
            <person name="Lipzen A."/>
            <person name="Lutzoni F."/>
            <person name="Magnuson J."/>
            <person name="Mondo S."/>
            <person name="Nolan M."/>
            <person name="Ohm R."/>
            <person name="Pangilinan J."/>
            <person name="Park H.-J."/>
            <person name="Ramirez L."/>
            <person name="Alfaro M."/>
            <person name="Sun H."/>
            <person name="Tritt A."/>
            <person name="Yoshinaga Y."/>
            <person name="Zwiers L.-H."/>
            <person name="Turgeon B.G."/>
            <person name="Goodwin S.B."/>
            <person name="Spatafora J.W."/>
            <person name="Crous P.W."/>
            <person name="Grigoriev I.V."/>
        </authorList>
    </citation>
    <scope>NUCLEOTIDE SEQUENCE</scope>
    <source>
        <strain evidence="5">P77</strain>
    </source>
</reference>
<feature type="domain" description="Diels-Alderase N-terminal" evidence="4">
    <location>
        <begin position="6"/>
        <end position="214"/>
    </location>
</feature>
<sequence length="378" mass="41064">SLFSSSSLTAESSLGSAFFAKSGNLYPKYPDKLPQTAVEVWLFDALATDGTEAFTMSFLRDSTAVPAGFRVAINASWEDGSNWSRNLVFPVSIITSEGSSIDQGSIVGVWKMNDDDQNGASVCFEVNEDLSVSKVSFNVPGVITGTLTHNSMKYPCLPNTENEARVGRDLFWMRPIAMAIADLDVTITTDPSTEPKKLLISGDRGGYGGLERSWESMPWAKAVTDSLFVRAKVGPYVLQVMRLIGRPEHDYEATASARLYCNGKLVCGPQRVIEKAEARGTGDTKADHALIVEKLFDEVGLPANFRYKNVGYRIEFLSGTKWSFEVRHARQWWQMPTSKPGPGATGSSAFVVSAKGGLAGSGDTFEGFGMSGQVEMPE</sequence>
<keyword evidence="6" id="KW-1185">Reference proteome</keyword>
<evidence type="ECO:0000313" key="5">
    <source>
        <dbReference type="EMBL" id="KAF1828570.1"/>
    </source>
</evidence>
<evidence type="ECO:0000259" key="4">
    <source>
        <dbReference type="Pfam" id="PF24137"/>
    </source>
</evidence>
<evidence type="ECO:0000256" key="2">
    <source>
        <dbReference type="ARBA" id="ARBA00046325"/>
    </source>
</evidence>
<dbReference type="AlphaFoldDB" id="A0A6A5JYJ6"/>
<feature type="non-terminal residue" evidence="5">
    <location>
        <position position="378"/>
    </location>
</feature>